<dbReference type="InterPro" id="IPR057326">
    <property type="entry name" value="KR_dom"/>
</dbReference>
<dbReference type="InterPro" id="IPR002347">
    <property type="entry name" value="SDR_fam"/>
</dbReference>
<name>A0ABP9ENE6_9GAMM</name>
<feature type="domain" description="Ketoreductase" evidence="3">
    <location>
        <begin position="8"/>
        <end position="186"/>
    </location>
</feature>
<evidence type="ECO:0000259" key="3">
    <source>
        <dbReference type="SMART" id="SM00822"/>
    </source>
</evidence>
<evidence type="ECO:0000256" key="2">
    <source>
        <dbReference type="ARBA" id="ARBA00023002"/>
    </source>
</evidence>
<evidence type="ECO:0000313" key="5">
    <source>
        <dbReference type="Proteomes" id="UP001499988"/>
    </source>
</evidence>
<dbReference type="PRINTS" id="PR00081">
    <property type="entry name" value="GDHRDH"/>
</dbReference>
<reference evidence="5" key="1">
    <citation type="journal article" date="2019" name="Int. J. Syst. Evol. Microbiol.">
        <title>The Global Catalogue of Microorganisms (GCM) 10K type strain sequencing project: providing services to taxonomists for standard genome sequencing and annotation.</title>
        <authorList>
            <consortium name="The Broad Institute Genomics Platform"/>
            <consortium name="The Broad Institute Genome Sequencing Center for Infectious Disease"/>
            <person name="Wu L."/>
            <person name="Ma J."/>
        </authorList>
    </citation>
    <scope>NUCLEOTIDE SEQUENCE [LARGE SCALE GENOMIC DNA]</scope>
    <source>
        <strain evidence="5">JCM 18401</strain>
    </source>
</reference>
<dbReference type="Pfam" id="PF13561">
    <property type="entry name" value="adh_short_C2"/>
    <property type="match status" value="1"/>
</dbReference>
<proteinExistence type="inferred from homology"/>
<keyword evidence="5" id="KW-1185">Reference proteome</keyword>
<dbReference type="SUPFAM" id="SSF51735">
    <property type="entry name" value="NAD(P)-binding Rossmann-fold domains"/>
    <property type="match status" value="1"/>
</dbReference>
<sequence length="249" mass="25474">MTMATTTKVALVTGAGSGIGQATALRLGREGYRLAVVYGRSAAQAAQTTAAIVAAGGDAKCFALDVTCEQSVARLFDAVLTTFGRLDVLVNCAGAGHYGKLKEIEMADFDRLFALNTRGTFMMCRAAARCLQPGGRIINISTGATASNAVGQSLYVASKAALEGFSKVLARELGPQQIAVNVVSPGMTDTPLLAQGNADYLRQLGAKQAAMGRCGQPGEVADAIAALVGADGSWISGQVIRVDGGSVIV</sequence>
<comment type="caution">
    <text evidence="4">The sequence shown here is derived from an EMBL/GenBank/DDBJ whole genome shotgun (WGS) entry which is preliminary data.</text>
</comment>
<dbReference type="PANTHER" id="PTHR43639:SF1">
    <property type="entry name" value="SHORT-CHAIN DEHYDROGENASE_REDUCTASE FAMILY PROTEIN"/>
    <property type="match status" value="1"/>
</dbReference>
<comment type="similarity">
    <text evidence="1">Belongs to the short-chain dehydrogenases/reductases (SDR) family.</text>
</comment>
<protein>
    <submittedName>
        <fullName evidence="4">SDR family oxidoreductase</fullName>
    </submittedName>
</protein>
<evidence type="ECO:0000313" key="4">
    <source>
        <dbReference type="EMBL" id="GAA4883578.1"/>
    </source>
</evidence>
<dbReference type="InterPro" id="IPR036291">
    <property type="entry name" value="NAD(P)-bd_dom_sf"/>
</dbReference>
<dbReference type="Proteomes" id="UP001499988">
    <property type="component" value="Unassembled WGS sequence"/>
</dbReference>
<dbReference type="EMBL" id="BAABJZ010000024">
    <property type="protein sequence ID" value="GAA4883578.1"/>
    <property type="molecule type" value="Genomic_DNA"/>
</dbReference>
<gene>
    <name evidence="4" type="ORF">GCM10023333_17280</name>
</gene>
<dbReference type="PANTHER" id="PTHR43639">
    <property type="entry name" value="OXIDOREDUCTASE, SHORT-CHAIN DEHYDROGENASE/REDUCTASE FAMILY (AFU_ORTHOLOGUE AFUA_5G02870)"/>
    <property type="match status" value="1"/>
</dbReference>
<dbReference type="Gene3D" id="3.40.50.720">
    <property type="entry name" value="NAD(P)-binding Rossmann-like Domain"/>
    <property type="match status" value="1"/>
</dbReference>
<keyword evidence="2" id="KW-0560">Oxidoreductase</keyword>
<accession>A0ABP9ENE6</accession>
<dbReference type="SMART" id="SM00822">
    <property type="entry name" value="PKS_KR"/>
    <property type="match status" value="1"/>
</dbReference>
<dbReference type="PRINTS" id="PR00080">
    <property type="entry name" value="SDRFAMILY"/>
</dbReference>
<evidence type="ECO:0000256" key="1">
    <source>
        <dbReference type="ARBA" id="ARBA00006484"/>
    </source>
</evidence>
<organism evidence="4 5">
    <name type="scientific">Ferrimonas pelagia</name>
    <dbReference type="NCBI Taxonomy" id="1177826"/>
    <lineage>
        <taxon>Bacteria</taxon>
        <taxon>Pseudomonadati</taxon>
        <taxon>Pseudomonadota</taxon>
        <taxon>Gammaproteobacteria</taxon>
        <taxon>Alteromonadales</taxon>
        <taxon>Ferrimonadaceae</taxon>
        <taxon>Ferrimonas</taxon>
    </lineage>
</organism>